<dbReference type="EMBL" id="MGFH01000203">
    <property type="protein sequence ID" value="OGM02691.1"/>
    <property type="molecule type" value="Genomic_DNA"/>
</dbReference>
<dbReference type="AlphaFoldDB" id="A0A1F7WIQ8"/>
<sequence>MKFNIRYILTFLSITALIFFITHGTLPAAYAFQDRPAFEVEIGGESPEQLGRLVDEEKITDYDKFYYPASFGVFENFDLVLVLDSIKNRICAYSLNGKFRGELKLGFNAHPVDFAWYPASKRIFVIFQGSPDIGIIDGADLSSKISARSFKTINVLESLGLDSKDKPHILKFWPCEIENTEENNFILNLALGPAVNLALSYKNGKIVPLKPVDPSIVEAAGFQGRSFAFDLHKGFICINQNLRTGSLDFLMLLKELSPARGFSCRFTNIIGADAKNNFYIGAYMGAAEDGIETAYTYKFDETGKFIARAEMPASPGMLVNRFISVDADGAVYYMRRLLNSNRISFYKLKF</sequence>
<dbReference type="SUPFAM" id="SSF75011">
    <property type="entry name" value="3-carboxy-cis,cis-mucoante lactonizing enzyme"/>
    <property type="match status" value="1"/>
</dbReference>
<evidence type="ECO:0008006" key="3">
    <source>
        <dbReference type="Google" id="ProtNLM"/>
    </source>
</evidence>
<organism evidence="1 2">
    <name type="scientific">Candidatus Wallbacteria bacterium GWC2_49_35</name>
    <dbReference type="NCBI Taxonomy" id="1817813"/>
    <lineage>
        <taxon>Bacteria</taxon>
        <taxon>Candidatus Walliibacteriota</taxon>
    </lineage>
</organism>
<accession>A0A1F7WIQ8</accession>
<protein>
    <recommendedName>
        <fullName evidence="3">6-bladed beta-propeller</fullName>
    </recommendedName>
</protein>
<dbReference type="STRING" id="1817813.A2008_05765"/>
<gene>
    <name evidence="1" type="ORF">A2008_05765</name>
</gene>
<name>A0A1F7WIQ8_9BACT</name>
<proteinExistence type="predicted"/>
<evidence type="ECO:0000313" key="1">
    <source>
        <dbReference type="EMBL" id="OGM02691.1"/>
    </source>
</evidence>
<evidence type="ECO:0000313" key="2">
    <source>
        <dbReference type="Proteomes" id="UP000178735"/>
    </source>
</evidence>
<reference evidence="1 2" key="1">
    <citation type="journal article" date="2016" name="Nat. Commun.">
        <title>Thousands of microbial genomes shed light on interconnected biogeochemical processes in an aquifer system.</title>
        <authorList>
            <person name="Anantharaman K."/>
            <person name="Brown C.T."/>
            <person name="Hug L.A."/>
            <person name="Sharon I."/>
            <person name="Castelle C.J."/>
            <person name="Probst A.J."/>
            <person name="Thomas B.C."/>
            <person name="Singh A."/>
            <person name="Wilkins M.J."/>
            <person name="Karaoz U."/>
            <person name="Brodie E.L."/>
            <person name="Williams K.H."/>
            <person name="Hubbard S.S."/>
            <person name="Banfield J.F."/>
        </authorList>
    </citation>
    <scope>NUCLEOTIDE SEQUENCE [LARGE SCALE GENOMIC DNA]</scope>
</reference>
<comment type="caution">
    <text evidence="1">The sequence shown here is derived from an EMBL/GenBank/DDBJ whole genome shotgun (WGS) entry which is preliminary data.</text>
</comment>
<dbReference type="Proteomes" id="UP000178735">
    <property type="component" value="Unassembled WGS sequence"/>
</dbReference>